<dbReference type="InterPro" id="IPR041657">
    <property type="entry name" value="HTH_17"/>
</dbReference>
<sequence>MEIISIEKKTFEEMVSRFDELVTKVGTLYPKDDNKKMSGWMDSQDVCLLLNISPRTLQTLRDNGRLAYSQINHKTYYLPEDVERVLAVVEKKKESMIIKE</sequence>
<proteinExistence type="predicted"/>
<dbReference type="SUPFAM" id="SSF46955">
    <property type="entry name" value="Putative DNA-binding domain"/>
    <property type="match status" value="1"/>
</dbReference>
<dbReference type="PANTHER" id="PTHR34585">
    <property type="match status" value="1"/>
</dbReference>
<dbReference type="Pfam" id="PF12728">
    <property type="entry name" value="HTH_17"/>
    <property type="match status" value="1"/>
</dbReference>
<feature type="domain" description="Helix-turn-helix" evidence="1">
    <location>
        <begin position="40"/>
        <end position="86"/>
    </location>
</feature>
<reference evidence="2 3" key="1">
    <citation type="submission" date="2016-02" db="EMBL/GenBank/DDBJ databases">
        <authorList>
            <person name="Wen L."/>
            <person name="He K."/>
            <person name="Yang H."/>
        </authorList>
    </citation>
    <scope>NUCLEOTIDE SEQUENCE [LARGE SCALE GENOMIC DNA]</scope>
    <source>
        <strain evidence="2 3">KLE1704</strain>
    </source>
</reference>
<accession>A0A139L4W0</accession>
<dbReference type="Proteomes" id="UP000070319">
    <property type="component" value="Unassembled WGS sequence"/>
</dbReference>
<evidence type="ECO:0000259" key="1">
    <source>
        <dbReference type="Pfam" id="PF12728"/>
    </source>
</evidence>
<evidence type="ECO:0000313" key="2">
    <source>
        <dbReference type="EMBL" id="KXT46484.1"/>
    </source>
</evidence>
<gene>
    <name evidence="2" type="ORF">HMPREF2531_03128</name>
</gene>
<comment type="caution">
    <text evidence="2">The sequence shown here is derived from an EMBL/GenBank/DDBJ whole genome shotgun (WGS) entry which is preliminary data.</text>
</comment>
<dbReference type="RefSeq" id="WP_005800107.1">
    <property type="nucleotide sequence ID" value="NZ_KQ968722.1"/>
</dbReference>
<name>A0A139L4W0_9BACE</name>
<protein>
    <recommendedName>
        <fullName evidence="1">Helix-turn-helix domain-containing protein</fullName>
    </recommendedName>
</protein>
<evidence type="ECO:0000313" key="3">
    <source>
        <dbReference type="Proteomes" id="UP000070319"/>
    </source>
</evidence>
<organism evidence="2">
    <name type="scientific">Bacteroides intestinalis</name>
    <dbReference type="NCBI Taxonomy" id="329854"/>
    <lineage>
        <taxon>Bacteria</taxon>
        <taxon>Pseudomonadati</taxon>
        <taxon>Bacteroidota</taxon>
        <taxon>Bacteroidia</taxon>
        <taxon>Bacteroidales</taxon>
        <taxon>Bacteroidaceae</taxon>
        <taxon>Bacteroides</taxon>
    </lineage>
</organism>
<dbReference type="InterPro" id="IPR009061">
    <property type="entry name" value="DNA-bd_dom_put_sf"/>
</dbReference>
<dbReference type="AlphaFoldDB" id="A0A139L4W0"/>
<dbReference type="PATRIC" id="fig|329854.7.peg.3194"/>
<dbReference type="EMBL" id="LTDF01000124">
    <property type="protein sequence ID" value="KXT46484.1"/>
    <property type="molecule type" value="Genomic_DNA"/>
</dbReference>
<dbReference type="PANTHER" id="PTHR34585:SF22">
    <property type="entry name" value="HELIX-TURN-HELIX DOMAIN-CONTAINING PROTEIN"/>
    <property type="match status" value="1"/>
</dbReference>